<dbReference type="InParanoid" id="A0A7N2QWW9"/>
<dbReference type="EnsemblPlants" id="QL01p001588:mrna">
    <property type="protein sequence ID" value="QL01p001588:mrna"/>
    <property type="gene ID" value="QL01p001588"/>
</dbReference>
<reference evidence="1" key="2">
    <citation type="submission" date="2021-01" db="UniProtKB">
        <authorList>
            <consortium name="EnsemblPlants"/>
        </authorList>
    </citation>
    <scope>IDENTIFICATION</scope>
</reference>
<dbReference type="Proteomes" id="UP000594261">
    <property type="component" value="Chromosome 1"/>
</dbReference>
<evidence type="ECO:0000313" key="1">
    <source>
        <dbReference type="EnsemblPlants" id="QL01p001588:mrna"/>
    </source>
</evidence>
<evidence type="ECO:0000313" key="2">
    <source>
        <dbReference type="Proteomes" id="UP000594261"/>
    </source>
</evidence>
<proteinExistence type="predicted"/>
<dbReference type="InterPro" id="IPR029058">
    <property type="entry name" value="AB_hydrolase_fold"/>
</dbReference>
<dbReference type="AlphaFoldDB" id="A0A7N2QWW9"/>
<dbReference type="EMBL" id="LRBV02000001">
    <property type="status" value="NOT_ANNOTATED_CDS"/>
    <property type="molecule type" value="Genomic_DNA"/>
</dbReference>
<keyword evidence="2" id="KW-1185">Reference proteome</keyword>
<organism evidence="1 2">
    <name type="scientific">Quercus lobata</name>
    <name type="common">Valley oak</name>
    <dbReference type="NCBI Taxonomy" id="97700"/>
    <lineage>
        <taxon>Eukaryota</taxon>
        <taxon>Viridiplantae</taxon>
        <taxon>Streptophyta</taxon>
        <taxon>Embryophyta</taxon>
        <taxon>Tracheophyta</taxon>
        <taxon>Spermatophyta</taxon>
        <taxon>Magnoliopsida</taxon>
        <taxon>eudicotyledons</taxon>
        <taxon>Gunneridae</taxon>
        <taxon>Pentapetalae</taxon>
        <taxon>rosids</taxon>
        <taxon>fabids</taxon>
        <taxon>Fagales</taxon>
        <taxon>Fagaceae</taxon>
        <taxon>Quercus</taxon>
    </lineage>
</organism>
<dbReference type="Gramene" id="QL01p001588:mrna">
    <property type="protein sequence ID" value="QL01p001588:mrna"/>
    <property type="gene ID" value="QL01p001588"/>
</dbReference>
<protein>
    <submittedName>
        <fullName evidence="1">Uncharacterized protein</fullName>
    </submittedName>
</protein>
<accession>A0A7N2QWW9</accession>
<dbReference type="SUPFAM" id="SSF53474">
    <property type="entry name" value="alpha/beta-Hydrolases"/>
    <property type="match status" value="1"/>
</dbReference>
<reference evidence="1 2" key="1">
    <citation type="journal article" date="2016" name="G3 (Bethesda)">
        <title>First Draft Assembly and Annotation of the Genome of a California Endemic Oak Quercus lobata Nee (Fagaceae).</title>
        <authorList>
            <person name="Sork V.L."/>
            <person name="Fitz-Gibbon S.T."/>
            <person name="Puiu D."/>
            <person name="Crepeau M."/>
            <person name="Gugger P.F."/>
            <person name="Sherman R."/>
            <person name="Stevens K."/>
            <person name="Langley C.H."/>
            <person name="Pellegrini M."/>
            <person name="Salzberg S.L."/>
        </authorList>
    </citation>
    <scope>NUCLEOTIDE SEQUENCE [LARGE SCALE GENOMIC DNA]</scope>
    <source>
        <strain evidence="1 2">cv. SW786</strain>
    </source>
</reference>
<name>A0A7N2QWW9_QUELO</name>
<sequence length="157" mass="17787">MLGRNGLTDPVTQVATHAINAYYSGLINERQKSVLEKAQREAIKHTKMRKWRSATNTRSKVLRMLQGMTGLATLHDFTALHDDFMKSVKFMVEFLVKKRKKWGNLSHVVVLGAGHLVLTTDQAVSSQATMEDWVLERVLFGHEEKEVVSLHFSAPVK</sequence>